<evidence type="ECO:0000313" key="1">
    <source>
        <dbReference type="EMBL" id="KXZ42787.1"/>
    </source>
</evidence>
<comment type="caution">
    <text evidence="1">The sequence shown here is derived from an EMBL/GenBank/DDBJ whole genome shotgun (WGS) entry which is preliminary data.</text>
</comment>
<protein>
    <submittedName>
        <fullName evidence="1">Uncharacterized protein</fullName>
    </submittedName>
</protein>
<organism evidence="1 2">
    <name type="scientific">Gonium pectorale</name>
    <name type="common">Green alga</name>
    <dbReference type="NCBI Taxonomy" id="33097"/>
    <lineage>
        <taxon>Eukaryota</taxon>
        <taxon>Viridiplantae</taxon>
        <taxon>Chlorophyta</taxon>
        <taxon>core chlorophytes</taxon>
        <taxon>Chlorophyceae</taxon>
        <taxon>CS clade</taxon>
        <taxon>Chlamydomonadales</taxon>
        <taxon>Volvocaceae</taxon>
        <taxon>Gonium</taxon>
    </lineage>
</organism>
<accession>A0A150FYX8</accession>
<proteinExistence type="predicted"/>
<reference evidence="2" key="1">
    <citation type="journal article" date="2016" name="Nat. Commun.">
        <title>The Gonium pectorale genome demonstrates co-option of cell cycle regulation during the evolution of multicellularity.</title>
        <authorList>
            <person name="Hanschen E.R."/>
            <person name="Marriage T.N."/>
            <person name="Ferris P.J."/>
            <person name="Hamaji T."/>
            <person name="Toyoda A."/>
            <person name="Fujiyama A."/>
            <person name="Neme R."/>
            <person name="Noguchi H."/>
            <person name="Minakuchi Y."/>
            <person name="Suzuki M."/>
            <person name="Kawai-Toyooka H."/>
            <person name="Smith D.R."/>
            <person name="Sparks H."/>
            <person name="Anderson J."/>
            <person name="Bakaric R."/>
            <person name="Luria V."/>
            <person name="Karger A."/>
            <person name="Kirschner M.W."/>
            <person name="Durand P.M."/>
            <person name="Michod R.E."/>
            <person name="Nozaki H."/>
            <person name="Olson B.J."/>
        </authorList>
    </citation>
    <scope>NUCLEOTIDE SEQUENCE [LARGE SCALE GENOMIC DNA]</scope>
    <source>
        <strain evidence="2">NIES-2863</strain>
    </source>
</reference>
<dbReference type="EMBL" id="LSYV01000118">
    <property type="protein sequence ID" value="KXZ42787.1"/>
    <property type="molecule type" value="Genomic_DNA"/>
</dbReference>
<evidence type="ECO:0000313" key="2">
    <source>
        <dbReference type="Proteomes" id="UP000075714"/>
    </source>
</evidence>
<gene>
    <name evidence="1" type="ORF">GPECTOR_118g384</name>
</gene>
<name>A0A150FYX8_GONPE</name>
<dbReference type="Proteomes" id="UP000075714">
    <property type="component" value="Unassembled WGS sequence"/>
</dbReference>
<dbReference type="OrthoDB" id="551261at2759"/>
<dbReference type="AlphaFoldDB" id="A0A150FYX8"/>
<sequence length="229" mass="25847">MPIVDELEKLGKSGMKVTERYTTQDGHKVVREFMHYVFVSTCLADIPAKNKVGDFRGVGSKVGSCSYCLFEGQPIPGRTGKGSVTRYLGARGMELLAGDPKIALSHQDLIKRGHKLRNAHLRVVRASYKMEEWAHFVETFSAYLFDGDVLPGPVKGLWFLLIDIVEHYFRPRPDEETRDEFELASRKAYDQLHHFAAGLEELESGADYMMTTNLHIVVCRCVLVPIKQG</sequence>
<keyword evidence="2" id="KW-1185">Reference proteome</keyword>